<gene>
    <name evidence="7" type="ORF">G0Q07_02860</name>
</gene>
<feature type="transmembrane region" description="Helical" evidence="5">
    <location>
        <begin position="44"/>
        <end position="61"/>
    </location>
</feature>
<dbReference type="KEGG" id="drc:G0Q07_02860"/>
<dbReference type="SUPFAM" id="SSF50182">
    <property type="entry name" value="Sm-like ribonucleoproteins"/>
    <property type="match status" value="1"/>
</dbReference>
<evidence type="ECO:0000313" key="7">
    <source>
        <dbReference type="EMBL" id="QIA06734.1"/>
    </source>
</evidence>
<dbReference type="AlphaFoldDB" id="A0A6C0R8J1"/>
<dbReference type="Gene3D" id="2.30.30.60">
    <property type="match status" value="1"/>
</dbReference>
<accession>A0A6C0R8J1</accession>
<proteinExistence type="predicted"/>
<comment type="subcellular location">
    <subcellularLocation>
        <location evidence="1">Membrane</location>
    </subcellularLocation>
</comment>
<organism evidence="7 8">
    <name type="scientific">Draconibacterium halophilum</name>
    <dbReference type="NCBI Taxonomy" id="2706887"/>
    <lineage>
        <taxon>Bacteria</taxon>
        <taxon>Pseudomonadati</taxon>
        <taxon>Bacteroidota</taxon>
        <taxon>Bacteroidia</taxon>
        <taxon>Marinilabiliales</taxon>
        <taxon>Prolixibacteraceae</taxon>
        <taxon>Draconibacterium</taxon>
    </lineage>
</organism>
<evidence type="ECO:0000256" key="4">
    <source>
        <dbReference type="ARBA" id="ARBA00023136"/>
    </source>
</evidence>
<dbReference type="PANTHER" id="PTHR30566">
    <property type="entry name" value="YNAI-RELATED MECHANOSENSITIVE ION CHANNEL"/>
    <property type="match status" value="1"/>
</dbReference>
<dbReference type="GO" id="GO:0008381">
    <property type="term" value="F:mechanosensitive monoatomic ion channel activity"/>
    <property type="evidence" value="ECO:0007669"/>
    <property type="project" value="UniProtKB-ARBA"/>
</dbReference>
<dbReference type="RefSeq" id="WP_163344664.1">
    <property type="nucleotide sequence ID" value="NZ_CP048409.1"/>
</dbReference>
<evidence type="ECO:0000256" key="1">
    <source>
        <dbReference type="ARBA" id="ARBA00004370"/>
    </source>
</evidence>
<keyword evidence="2 5" id="KW-0812">Transmembrane</keyword>
<feature type="transmembrane region" description="Helical" evidence="5">
    <location>
        <begin position="7"/>
        <end position="24"/>
    </location>
</feature>
<dbReference type="Pfam" id="PF00924">
    <property type="entry name" value="MS_channel_2nd"/>
    <property type="match status" value="1"/>
</dbReference>
<dbReference type="Proteomes" id="UP000474630">
    <property type="component" value="Chromosome"/>
</dbReference>
<evidence type="ECO:0000313" key="8">
    <source>
        <dbReference type="Proteomes" id="UP000474630"/>
    </source>
</evidence>
<dbReference type="InterPro" id="IPR023408">
    <property type="entry name" value="MscS_beta-dom_sf"/>
</dbReference>
<evidence type="ECO:0000256" key="5">
    <source>
        <dbReference type="SAM" id="Phobius"/>
    </source>
</evidence>
<dbReference type="PANTHER" id="PTHR30566:SF25">
    <property type="entry name" value="INNER MEMBRANE PROTEIN"/>
    <property type="match status" value="1"/>
</dbReference>
<sequence>MKRFIRFIVPVILLLVAIFFKGFLEKHELVSPDYYNFFNKTGSILLIVSIAWALMAILRGFKRVILSKLDTSQEDNLRERKFLTQFNIMESIIYFMIVLIAIGASLMLFEEVRQLGISLFASAGVAGIIIGFAAQRLIATVLAGLQIAITQPIRLDDVVIIENEWGRIEEITLTYVVVKIWDQRRLVVPSTYFFEKPFQNWTRNTSEILGTVFLYTDYHVPFDALRAELTRLLNSTPLWDKRVNVLQVTDTKEYGVEIRALMSAKDSPIAWDLRVFIREKMIEFIQKNYPESLPRTRVVFEKGTPDLNTDQRNETTKDV</sequence>
<dbReference type="GO" id="GO:0016020">
    <property type="term" value="C:membrane"/>
    <property type="evidence" value="ECO:0007669"/>
    <property type="project" value="UniProtKB-SubCell"/>
</dbReference>
<dbReference type="InterPro" id="IPR006685">
    <property type="entry name" value="MscS_channel_2nd"/>
</dbReference>
<evidence type="ECO:0000256" key="3">
    <source>
        <dbReference type="ARBA" id="ARBA00022989"/>
    </source>
</evidence>
<dbReference type="Gene3D" id="1.10.287.1260">
    <property type="match status" value="1"/>
</dbReference>
<name>A0A6C0R8J1_9BACT</name>
<dbReference type="EMBL" id="CP048409">
    <property type="protein sequence ID" value="QIA06734.1"/>
    <property type="molecule type" value="Genomic_DNA"/>
</dbReference>
<feature type="transmembrane region" description="Helical" evidence="5">
    <location>
        <begin position="82"/>
        <end position="109"/>
    </location>
</feature>
<evidence type="ECO:0000259" key="6">
    <source>
        <dbReference type="Pfam" id="PF00924"/>
    </source>
</evidence>
<keyword evidence="4 5" id="KW-0472">Membrane</keyword>
<keyword evidence="3 5" id="KW-1133">Transmembrane helix</keyword>
<feature type="domain" description="Mechanosensitive ion channel MscS" evidence="6">
    <location>
        <begin position="137"/>
        <end position="203"/>
    </location>
</feature>
<evidence type="ECO:0000256" key="2">
    <source>
        <dbReference type="ARBA" id="ARBA00022692"/>
    </source>
</evidence>
<reference evidence="7 8" key="1">
    <citation type="submission" date="2020-02" db="EMBL/GenBank/DDBJ databases">
        <title>Genome sequencing for Draconibacterium sp. strain M1.</title>
        <authorList>
            <person name="Park S.-J."/>
        </authorList>
    </citation>
    <scope>NUCLEOTIDE SEQUENCE [LARGE SCALE GENOMIC DNA]</scope>
    <source>
        <strain evidence="7 8">M1</strain>
    </source>
</reference>
<keyword evidence="8" id="KW-1185">Reference proteome</keyword>
<protein>
    <submittedName>
        <fullName evidence="7">Mechanosensitive ion channel</fullName>
    </submittedName>
</protein>
<feature type="transmembrane region" description="Helical" evidence="5">
    <location>
        <begin position="115"/>
        <end position="134"/>
    </location>
</feature>
<dbReference type="InterPro" id="IPR010920">
    <property type="entry name" value="LSM_dom_sf"/>
</dbReference>